<keyword evidence="2" id="KW-1185">Reference proteome</keyword>
<evidence type="ECO:0000313" key="2">
    <source>
        <dbReference type="Proteomes" id="UP000189177"/>
    </source>
</evidence>
<protein>
    <submittedName>
        <fullName evidence="1">Uncharacterized protein</fullName>
    </submittedName>
</protein>
<dbReference type="AlphaFoldDB" id="A0A1V2ZXQ6"/>
<accession>A0A1V2ZXQ6</accession>
<dbReference type="EMBL" id="MUZR01000035">
    <property type="protein sequence ID" value="OOC09801.1"/>
    <property type="molecule type" value="Genomic_DNA"/>
</dbReference>
<reference evidence="1 2" key="1">
    <citation type="submission" date="2017-02" db="EMBL/GenBank/DDBJ databases">
        <title>Genomic diversity within the haloalkaliphilic genus Thioalkalivibrio.</title>
        <authorList>
            <person name="Ahn A.-C."/>
            <person name="Meier-Kolthoff J."/>
            <person name="Overmars L."/>
            <person name="Richter M."/>
            <person name="Woyke T."/>
            <person name="Sorokin D.Y."/>
            <person name="Muyzer G."/>
        </authorList>
    </citation>
    <scope>NUCLEOTIDE SEQUENCE [LARGE SCALE GENOMIC DNA]</scope>
    <source>
        <strain evidence="1 2">HL17</strain>
    </source>
</reference>
<dbReference type="RefSeq" id="WP_024328663.1">
    <property type="nucleotide sequence ID" value="NZ_MUZR01000035.1"/>
</dbReference>
<sequence>MADLESLARGFNRLAPWLVAGLLLAAGWVAADRYLAGGGGSDAVVVVTPEICDLNEGACAAQHPEGGQMTLEITPRPVPMLRELELHLHHVGHDGRDPEWVELDFAGVEMYMGFQRPRLERVGPGEYAGTTTLPICTTEAMTWAATVLPEGDGDAARVQYRFVTARDH</sequence>
<comment type="caution">
    <text evidence="1">The sequence shown here is derived from an EMBL/GenBank/DDBJ whole genome shotgun (WGS) entry which is preliminary data.</text>
</comment>
<gene>
    <name evidence="1" type="ORF">B1A74_09265</name>
</gene>
<name>A0A1V2ZXQ6_9GAMM</name>
<dbReference type="OrthoDB" id="5917490at2"/>
<dbReference type="STRING" id="252474.B1A74_09265"/>
<evidence type="ECO:0000313" key="1">
    <source>
        <dbReference type="EMBL" id="OOC09801.1"/>
    </source>
</evidence>
<organism evidence="1 2">
    <name type="scientific">Thioalkalivibrio halophilus</name>
    <dbReference type="NCBI Taxonomy" id="252474"/>
    <lineage>
        <taxon>Bacteria</taxon>
        <taxon>Pseudomonadati</taxon>
        <taxon>Pseudomonadota</taxon>
        <taxon>Gammaproteobacteria</taxon>
        <taxon>Chromatiales</taxon>
        <taxon>Ectothiorhodospiraceae</taxon>
        <taxon>Thioalkalivibrio</taxon>
    </lineage>
</organism>
<dbReference type="Proteomes" id="UP000189177">
    <property type="component" value="Unassembled WGS sequence"/>
</dbReference>
<proteinExistence type="predicted"/>